<evidence type="ECO:0000313" key="3">
    <source>
        <dbReference type="Proteomes" id="UP000677804"/>
    </source>
</evidence>
<organism evidence="2 3">
    <name type="scientific">Cellulomonas wangleii</name>
    <dbReference type="NCBI Taxonomy" id="2816956"/>
    <lineage>
        <taxon>Bacteria</taxon>
        <taxon>Bacillati</taxon>
        <taxon>Actinomycetota</taxon>
        <taxon>Actinomycetes</taxon>
        <taxon>Micrococcales</taxon>
        <taxon>Cellulomonadaceae</taxon>
        <taxon>Cellulomonas</taxon>
    </lineage>
</organism>
<gene>
    <name evidence="2" type="ORF">KG103_01455</name>
</gene>
<dbReference type="EMBL" id="CP074405">
    <property type="protein sequence ID" value="QVI62644.1"/>
    <property type="molecule type" value="Genomic_DNA"/>
</dbReference>
<proteinExistence type="predicted"/>
<name>A0ABX8D5E6_9CELL</name>
<dbReference type="RefSeq" id="WP_207341750.1">
    <property type="nucleotide sequence ID" value="NZ_CP074405.1"/>
</dbReference>
<protein>
    <submittedName>
        <fullName evidence="2">Uncharacterized protein</fullName>
    </submittedName>
</protein>
<evidence type="ECO:0000256" key="1">
    <source>
        <dbReference type="SAM" id="MobiDB-lite"/>
    </source>
</evidence>
<sequence>MFEFGVSESSAGLAALFGEGIRLVSRYYVEDPETGSLLVEAGGVGRGESGETLVLRWHGRPIGLEARVTRRDDEHGTHPLATLSELGTSSFALLKAGVPHVELTPEDATRAMQVAAEAYVVYATYREDHGPGIRVTDPLDPNHELSPADFGYGEITPERWGKR</sequence>
<dbReference type="Proteomes" id="UP000677804">
    <property type="component" value="Chromosome"/>
</dbReference>
<feature type="region of interest" description="Disordered" evidence="1">
    <location>
        <begin position="132"/>
        <end position="163"/>
    </location>
</feature>
<reference evidence="2 3" key="1">
    <citation type="submission" date="2021-05" db="EMBL/GenBank/DDBJ databases">
        <title>Novel species in genus Cellulomonas.</title>
        <authorList>
            <person name="Zhang G."/>
        </authorList>
    </citation>
    <scope>NUCLEOTIDE SEQUENCE [LARGE SCALE GENOMIC DNA]</scope>
    <source>
        <strain evidence="3">zg-ZUI222</strain>
    </source>
</reference>
<evidence type="ECO:0000313" key="2">
    <source>
        <dbReference type="EMBL" id="QVI62644.1"/>
    </source>
</evidence>
<keyword evidence="3" id="KW-1185">Reference proteome</keyword>
<accession>A0ABX8D5E6</accession>